<name>A0A9W9PCM7_PENCI</name>
<dbReference type="RefSeq" id="XP_056505076.1">
    <property type="nucleotide sequence ID" value="XM_056639319.1"/>
</dbReference>
<evidence type="ECO:0000256" key="1">
    <source>
        <dbReference type="SAM" id="MobiDB-lite"/>
    </source>
</evidence>
<evidence type="ECO:0000313" key="2">
    <source>
        <dbReference type="EMBL" id="KAJ5242072.1"/>
    </source>
</evidence>
<sequence>MQDCQEKPRMSQERDVSGKCILKREKGETRPARNAKPCSESRSWHSATVSANHRRVAARSRANAETSRVRHQGLGGKQRGMRQAGSAGARTMVDGLDWLSRIEIPQIRDVDFGTALGGNGGTPFASPDKVTIRDRRCSDAWNDP</sequence>
<proteinExistence type="predicted"/>
<evidence type="ECO:0000313" key="3">
    <source>
        <dbReference type="Proteomes" id="UP001147733"/>
    </source>
</evidence>
<organism evidence="2 3">
    <name type="scientific">Penicillium citrinum</name>
    <dbReference type="NCBI Taxonomy" id="5077"/>
    <lineage>
        <taxon>Eukaryota</taxon>
        <taxon>Fungi</taxon>
        <taxon>Dikarya</taxon>
        <taxon>Ascomycota</taxon>
        <taxon>Pezizomycotina</taxon>
        <taxon>Eurotiomycetes</taxon>
        <taxon>Eurotiomycetidae</taxon>
        <taxon>Eurotiales</taxon>
        <taxon>Aspergillaceae</taxon>
        <taxon>Penicillium</taxon>
    </lineage>
</organism>
<feature type="region of interest" description="Disordered" evidence="1">
    <location>
        <begin position="115"/>
        <end position="144"/>
    </location>
</feature>
<dbReference type="GeneID" id="81378486"/>
<reference evidence="2" key="2">
    <citation type="journal article" date="2023" name="IMA Fungus">
        <title>Comparative genomic study of the Penicillium genus elucidates a diverse pangenome and 15 lateral gene transfer events.</title>
        <authorList>
            <person name="Petersen C."/>
            <person name="Sorensen T."/>
            <person name="Nielsen M.R."/>
            <person name="Sondergaard T.E."/>
            <person name="Sorensen J.L."/>
            <person name="Fitzpatrick D.A."/>
            <person name="Frisvad J.C."/>
            <person name="Nielsen K.L."/>
        </authorList>
    </citation>
    <scope>NUCLEOTIDE SEQUENCE</scope>
    <source>
        <strain evidence="2">IBT 23319</strain>
    </source>
</reference>
<feature type="compositionally biased region" description="Basic and acidic residues" evidence="1">
    <location>
        <begin position="1"/>
        <end position="31"/>
    </location>
</feature>
<accession>A0A9W9PCM7</accession>
<gene>
    <name evidence="2" type="ORF">N7469_000399</name>
</gene>
<dbReference type="AlphaFoldDB" id="A0A9W9PCM7"/>
<reference evidence="2" key="1">
    <citation type="submission" date="2022-11" db="EMBL/GenBank/DDBJ databases">
        <authorList>
            <person name="Petersen C."/>
        </authorList>
    </citation>
    <scope>NUCLEOTIDE SEQUENCE</scope>
    <source>
        <strain evidence="2">IBT 23319</strain>
    </source>
</reference>
<keyword evidence="3" id="KW-1185">Reference proteome</keyword>
<comment type="caution">
    <text evidence="2">The sequence shown here is derived from an EMBL/GenBank/DDBJ whole genome shotgun (WGS) entry which is preliminary data.</text>
</comment>
<dbReference type="EMBL" id="JAPQKT010000001">
    <property type="protein sequence ID" value="KAJ5242072.1"/>
    <property type="molecule type" value="Genomic_DNA"/>
</dbReference>
<feature type="compositionally biased region" description="Polar residues" evidence="1">
    <location>
        <begin position="40"/>
        <end position="51"/>
    </location>
</feature>
<protein>
    <submittedName>
        <fullName evidence="2">Uncharacterized protein</fullName>
    </submittedName>
</protein>
<feature type="region of interest" description="Disordered" evidence="1">
    <location>
        <begin position="1"/>
        <end position="88"/>
    </location>
</feature>
<dbReference type="Proteomes" id="UP001147733">
    <property type="component" value="Unassembled WGS sequence"/>
</dbReference>